<evidence type="ECO:0000256" key="1">
    <source>
        <dbReference type="SAM" id="MobiDB-lite"/>
    </source>
</evidence>
<comment type="caution">
    <text evidence="3">The sequence shown here is derived from an EMBL/GenBank/DDBJ whole genome shotgun (WGS) entry which is preliminary data.</text>
</comment>
<dbReference type="AlphaFoldDB" id="A0AB34K357"/>
<accession>A0AB34K357</accession>
<proteinExistence type="predicted"/>
<gene>
    <name evidence="3" type="ORF">AB1Y20_009004</name>
</gene>
<organism evidence="3 4">
    <name type="scientific">Prymnesium parvum</name>
    <name type="common">Toxic golden alga</name>
    <dbReference type="NCBI Taxonomy" id="97485"/>
    <lineage>
        <taxon>Eukaryota</taxon>
        <taxon>Haptista</taxon>
        <taxon>Haptophyta</taxon>
        <taxon>Prymnesiophyceae</taxon>
        <taxon>Prymnesiales</taxon>
        <taxon>Prymnesiaceae</taxon>
        <taxon>Prymnesium</taxon>
    </lineage>
</organism>
<feature type="region of interest" description="Disordered" evidence="1">
    <location>
        <begin position="115"/>
        <end position="137"/>
    </location>
</feature>
<reference evidence="3 4" key="1">
    <citation type="journal article" date="2024" name="Science">
        <title>Giant polyketide synthase enzymes in the biosynthesis of giant marine polyether toxins.</title>
        <authorList>
            <person name="Fallon T.R."/>
            <person name="Shende V.V."/>
            <person name="Wierzbicki I.H."/>
            <person name="Pendleton A.L."/>
            <person name="Watervoot N.F."/>
            <person name="Auber R.P."/>
            <person name="Gonzalez D.J."/>
            <person name="Wisecaver J.H."/>
            <person name="Moore B.S."/>
        </authorList>
    </citation>
    <scope>NUCLEOTIDE SEQUENCE [LARGE SCALE GENOMIC DNA]</scope>
    <source>
        <strain evidence="3 4">12B1</strain>
    </source>
</reference>
<name>A0AB34K357_PRYPA</name>
<evidence type="ECO:0000313" key="3">
    <source>
        <dbReference type="EMBL" id="KAL1527618.1"/>
    </source>
</evidence>
<feature type="signal peptide" evidence="2">
    <location>
        <begin position="1"/>
        <end position="17"/>
    </location>
</feature>
<feature type="chain" id="PRO_5044250906" evidence="2">
    <location>
        <begin position="18"/>
        <end position="137"/>
    </location>
</feature>
<dbReference type="EMBL" id="JBGBPQ010000002">
    <property type="protein sequence ID" value="KAL1527618.1"/>
    <property type="molecule type" value="Genomic_DNA"/>
</dbReference>
<evidence type="ECO:0000256" key="2">
    <source>
        <dbReference type="SAM" id="SignalP"/>
    </source>
</evidence>
<protein>
    <submittedName>
        <fullName evidence="3">Uncharacterized protein</fullName>
    </submittedName>
</protein>
<dbReference type="Proteomes" id="UP001515480">
    <property type="component" value="Unassembled WGS sequence"/>
</dbReference>
<evidence type="ECO:0000313" key="4">
    <source>
        <dbReference type="Proteomes" id="UP001515480"/>
    </source>
</evidence>
<keyword evidence="2" id="KW-0732">Signal</keyword>
<keyword evidence="4" id="KW-1185">Reference proteome</keyword>
<sequence>MAWLLALLLALLSVARADDAMRWRTGELSDSGETYWWRPGLYSDDPEISLHEPDDIWKYAETEAGTPYIWRTKESGKPEVQIWRRGTLDSGALYWWRTLNGVLQEVRLSDPYALVGSNDDGGDTPATLATRRSKDEL</sequence>